<organism evidence="1 2">
    <name type="scientific">Anser brachyrhynchus</name>
    <name type="common">Pink-footed goose</name>
    <dbReference type="NCBI Taxonomy" id="132585"/>
    <lineage>
        <taxon>Eukaryota</taxon>
        <taxon>Metazoa</taxon>
        <taxon>Chordata</taxon>
        <taxon>Craniata</taxon>
        <taxon>Vertebrata</taxon>
        <taxon>Euteleostomi</taxon>
        <taxon>Archelosauria</taxon>
        <taxon>Archosauria</taxon>
        <taxon>Dinosauria</taxon>
        <taxon>Saurischia</taxon>
        <taxon>Theropoda</taxon>
        <taxon>Coelurosauria</taxon>
        <taxon>Aves</taxon>
        <taxon>Neognathae</taxon>
        <taxon>Galloanserae</taxon>
        <taxon>Anseriformes</taxon>
        <taxon>Anatidae</taxon>
        <taxon>Anserinae</taxon>
        <taxon>Anser</taxon>
    </lineage>
</organism>
<dbReference type="GO" id="GO:0070197">
    <property type="term" value="P:meiotic attachment of telomere to nuclear envelope"/>
    <property type="evidence" value="ECO:0007669"/>
    <property type="project" value="TreeGrafter"/>
</dbReference>
<reference evidence="1" key="2">
    <citation type="submission" date="2025-09" db="UniProtKB">
        <authorList>
            <consortium name="Ensembl"/>
        </authorList>
    </citation>
    <scope>IDENTIFICATION</scope>
</reference>
<dbReference type="GO" id="GO:0005637">
    <property type="term" value="C:nuclear inner membrane"/>
    <property type="evidence" value="ECO:0007669"/>
    <property type="project" value="TreeGrafter"/>
</dbReference>
<dbReference type="GO" id="GO:0003677">
    <property type="term" value="F:DNA binding"/>
    <property type="evidence" value="ECO:0007669"/>
    <property type="project" value="InterPro"/>
</dbReference>
<dbReference type="PANTHER" id="PTHR35824:SF1">
    <property type="entry name" value="MEMBRANE-ANCHORED JUNCTION PROTEIN"/>
    <property type="match status" value="1"/>
</dbReference>
<evidence type="ECO:0000313" key="2">
    <source>
        <dbReference type="Proteomes" id="UP000694426"/>
    </source>
</evidence>
<sequence length="269" mass="31534">MSLKPFTYLLPETRFLHAGRLVYKFKIRYGSFKSASELDNTESAVKELEEAIRVILGNLDNLHPFSTDHFTVFPYLRKWERVSKMRFKHKNVHLLPYPYICTMYLELNSFQQNLSFGKEVNNDSYELVKRRNEMSESTEIEETVKRRRLEGQAETSYPKSCINRPGAENVHHIIKAKHGFEMNYSKEIQCEHSPASFTMGCNQESLWEPAEYNVEQSTETSQAEGEMQLLQQMDQIRNNRIVQSKGRGLSKFWRSIFFSPLQHLFGGKN</sequence>
<reference evidence="1" key="1">
    <citation type="submission" date="2025-08" db="UniProtKB">
        <authorList>
            <consortium name="Ensembl"/>
        </authorList>
    </citation>
    <scope>IDENTIFICATION</scope>
</reference>
<keyword evidence="2" id="KW-1185">Reference proteome</keyword>
<dbReference type="GO" id="GO:0007129">
    <property type="term" value="P:homologous chromosome pairing at meiosis"/>
    <property type="evidence" value="ECO:0007669"/>
    <property type="project" value="TreeGrafter"/>
</dbReference>
<protein>
    <recommendedName>
        <fullName evidence="3">Membrane anchored junction protein</fullName>
    </recommendedName>
</protein>
<accession>A0A8B9I4Q0</accession>
<dbReference type="GeneTree" id="ENSGT00390000007971"/>
<dbReference type="Ensembl" id="ENSABRT00000012904.1">
    <property type="protein sequence ID" value="ENSABRP00000009066.1"/>
    <property type="gene ID" value="ENSABRG00000008107.1"/>
</dbReference>
<name>A0A8B9I4Q0_9AVES</name>
<evidence type="ECO:0000313" key="1">
    <source>
        <dbReference type="Ensembl" id="ENSABRP00000009066.1"/>
    </source>
</evidence>
<evidence type="ECO:0008006" key="3">
    <source>
        <dbReference type="Google" id="ProtNLM"/>
    </source>
</evidence>
<dbReference type="AlphaFoldDB" id="A0A8B9I4Q0"/>
<dbReference type="Pfam" id="PF15077">
    <property type="entry name" value="MAJIN"/>
    <property type="match status" value="1"/>
</dbReference>
<proteinExistence type="predicted"/>
<dbReference type="PANTHER" id="PTHR35824">
    <property type="entry name" value="MEMBRANE-ANCHORED JUNCTION PROTEIN MAJIN"/>
    <property type="match status" value="1"/>
</dbReference>
<dbReference type="Proteomes" id="UP000694426">
    <property type="component" value="Unplaced"/>
</dbReference>
<dbReference type="InterPro" id="IPR027816">
    <property type="entry name" value="MAJIN"/>
</dbReference>